<dbReference type="Pfam" id="PF00004">
    <property type="entry name" value="AAA"/>
    <property type="match status" value="1"/>
</dbReference>
<dbReference type="InterPro" id="IPR027417">
    <property type="entry name" value="P-loop_NTPase"/>
</dbReference>
<comment type="caution">
    <text evidence="8">The sequence shown here is derived from an EMBL/GenBank/DDBJ whole genome shotgun (WGS) entry which is preliminary data.</text>
</comment>
<comment type="function">
    <text evidence="1">DNA-dependent ATPase that plays important roles in cellular responses to stalled DNA replication processes.</text>
</comment>
<dbReference type="Gene3D" id="1.10.8.60">
    <property type="match status" value="1"/>
</dbReference>
<accession>A0A520X9N0</accession>
<dbReference type="InterPro" id="IPR051314">
    <property type="entry name" value="AAA_ATPase_RarA/MGS1/WRNIP1"/>
</dbReference>
<feature type="region of interest" description="Disordered" evidence="6">
    <location>
        <begin position="1"/>
        <end position="27"/>
    </location>
</feature>
<dbReference type="CDD" id="cd00009">
    <property type="entry name" value="AAA"/>
    <property type="match status" value="1"/>
</dbReference>
<evidence type="ECO:0000256" key="6">
    <source>
        <dbReference type="SAM" id="MobiDB-lite"/>
    </source>
</evidence>
<dbReference type="SMART" id="SM00382">
    <property type="entry name" value="AAA"/>
    <property type="match status" value="1"/>
</dbReference>
<keyword evidence="3" id="KW-0235">DNA replication</keyword>
<dbReference type="InterPro" id="IPR003593">
    <property type="entry name" value="AAA+_ATPase"/>
</dbReference>
<dbReference type="GO" id="GO:0017116">
    <property type="term" value="F:single-stranded DNA helicase activity"/>
    <property type="evidence" value="ECO:0007669"/>
    <property type="project" value="TreeGrafter"/>
</dbReference>
<keyword evidence="5" id="KW-0067">ATP-binding</keyword>
<dbReference type="SUPFAM" id="SSF52540">
    <property type="entry name" value="P-loop containing nucleoside triphosphate hydrolases"/>
    <property type="match status" value="1"/>
</dbReference>
<proteinExistence type="inferred from homology"/>
<dbReference type="FunFam" id="1.10.3710.10:FF:000004">
    <property type="entry name" value="Putative ATPase, AAA family"/>
    <property type="match status" value="1"/>
</dbReference>
<dbReference type="Gene3D" id="1.10.3710.10">
    <property type="entry name" value="DNA polymerase III clamp loader subunits, C-terminal domain"/>
    <property type="match status" value="1"/>
</dbReference>
<dbReference type="PANTHER" id="PTHR13779:SF7">
    <property type="entry name" value="ATPASE WRNIP1"/>
    <property type="match status" value="1"/>
</dbReference>
<dbReference type="GO" id="GO:0003677">
    <property type="term" value="F:DNA binding"/>
    <property type="evidence" value="ECO:0007669"/>
    <property type="project" value="InterPro"/>
</dbReference>
<protein>
    <submittedName>
        <fullName evidence="8">Replication-associated recombination protein A</fullName>
    </submittedName>
</protein>
<evidence type="ECO:0000256" key="1">
    <source>
        <dbReference type="ARBA" id="ARBA00002393"/>
    </source>
</evidence>
<dbReference type="PANTHER" id="PTHR13779">
    <property type="entry name" value="WERNER HELICASE-INTERACTING PROTEIN 1 FAMILY MEMBER"/>
    <property type="match status" value="1"/>
</dbReference>
<evidence type="ECO:0000256" key="5">
    <source>
        <dbReference type="ARBA" id="ARBA00022840"/>
    </source>
</evidence>
<evidence type="ECO:0000313" key="8">
    <source>
        <dbReference type="EMBL" id="RZV37861.1"/>
    </source>
</evidence>
<dbReference type="FunFam" id="3.40.50.300:FF:000137">
    <property type="entry name" value="Replication-associated recombination protein A"/>
    <property type="match status" value="1"/>
</dbReference>
<dbReference type="AlphaFoldDB" id="A0A520X9N0"/>
<dbReference type="InterPro" id="IPR032423">
    <property type="entry name" value="AAA_assoc_2"/>
</dbReference>
<dbReference type="GO" id="GO:0006261">
    <property type="term" value="P:DNA-templated DNA replication"/>
    <property type="evidence" value="ECO:0007669"/>
    <property type="project" value="TreeGrafter"/>
</dbReference>
<gene>
    <name evidence="8" type="ORF">EVJ48_08095</name>
</gene>
<dbReference type="InterPro" id="IPR003959">
    <property type="entry name" value="ATPase_AAA_core"/>
</dbReference>
<dbReference type="Gene3D" id="1.20.272.10">
    <property type="match status" value="1"/>
</dbReference>
<reference evidence="8 9" key="1">
    <citation type="submission" date="2019-01" db="EMBL/GenBank/DDBJ databases">
        <title>Insights into ecological role of a new deltaproteobacterial order Candidatus Sinidesulfobacterales (Sva0485) by metagenomics and metatranscriptomics.</title>
        <authorList>
            <person name="Tan S."/>
            <person name="Liu J."/>
            <person name="Fang Y."/>
            <person name="Hedlund B."/>
            <person name="Lian Z.-H."/>
            <person name="Huang L.-Y."/>
            <person name="Li J.-T."/>
            <person name="Huang L.-N."/>
            <person name="Li W.-J."/>
            <person name="Jiang H.-C."/>
            <person name="Dong H.-L."/>
            <person name="Shu W.-S."/>
        </authorList>
    </citation>
    <scope>NUCLEOTIDE SEQUENCE [LARGE SCALE GENOMIC DNA]</scope>
    <source>
        <strain evidence="8">AP4</strain>
    </source>
</reference>
<evidence type="ECO:0000256" key="4">
    <source>
        <dbReference type="ARBA" id="ARBA00022741"/>
    </source>
</evidence>
<dbReference type="FunFam" id="1.20.272.10:FF:000001">
    <property type="entry name" value="Putative AAA family ATPase"/>
    <property type="match status" value="1"/>
</dbReference>
<evidence type="ECO:0000256" key="3">
    <source>
        <dbReference type="ARBA" id="ARBA00022705"/>
    </source>
</evidence>
<evidence type="ECO:0000259" key="7">
    <source>
        <dbReference type="SMART" id="SM00382"/>
    </source>
</evidence>
<dbReference type="EMBL" id="SHMQ01000028">
    <property type="protein sequence ID" value="RZV37861.1"/>
    <property type="molecule type" value="Genomic_DNA"/>
</dbReference>
<name>A0A520X9N0_9DELT</name>
<feature type="compositionally biased region" description="Basic and acidic residues" evidence="6">
    <location>
        <begin position="9"/>
        <end position="18"/>
    </location>
</feature>
<dbReference type="Proteomes" id="UP000322454">
    <property type="component" value="Unassembled WGS sequence"/>
</dbReference>
<evidence type="ECO:0000313" key="9">
    <source>
        <dbReference type="Proteomes" id="UP000322454"/>
    </source>
</evidence>
<dbReference type="CDD" id="cd18139">
    <property type="entry name" value="HLD_clamp_RarA"/>
    <property type="match status" value="1"/>
</dbReference>
<feature type="domain" description="AAA+ ATPase" evidence="7">
    <location>
        <begin position="63"/>
        <end position="180"/>
    </location>
</feature>
<dbReference type="GO" id="GO:0016887">
    <property type="term" value="F:ATP hydrolysis activity"/>
    <property type="evidence" value="ECO:0007669"/>
    <property type="project" value="InterPro"/>
</dbReference>
<dbReference type="InterPro" id="IPR008921">
    <property type="entry name" value="DNA_pol3_clamp-load_cplx_C"/>
</dbReference>
<dbReference type="Pfam" id="PF12002">
    <property type="entry name" value="MgsA_C"/>
    <property type="match status" value="1"/>
</dbReference>
<sequence>MDLFGNNNDDDKIKEKNSGGKTAGDFLPPLAERLRPKTLSEFIGQTHILGKDKPLKNMLDSGFIRSMILWGPPGSGKTTLAGIIANAAGYEFYKISAVSSGVKELREIIDKANISFKHYKQPLIIFIDEIHRFNKSQQDLLLHSVEEGSLILIGATTENPSFEINSPILSRVTVFTLNPLFEEDLNLIIDRALNTDDVLNKKKIILEKDGRNALIRYSGSDARIMLNALEMAVNLAKPDDKGNIVLTAKTVEDAYLRKSRYDKTGEEHYNTISAFIKSLRGSDPDGAVFWLAKMLDSGEDVKFIARRMIILASEDIGNAEPDALNLAVSCFNAVNTVGMPEARIILSQTATYLAACPKSNASYLAIEEALNDVKKFPSAVVPLHLRNAPTKLMKDLDYHKGYKYSHDYKGHFTEQTYLPKELSSRIYYRPENIGKEKEIKIRLKTLWGKGKDYGEDD</sequence>
<dbReference type="Pfam" id="PF16193">
    <property type="entry name" value="AAA_assoc_2"/>
    <property type="match status" value="1"/>
</dbReference>
<dbReference type="SUPFAM" id="SSF48019">
    <property type="entry name" value="post-AAA+ oligomerization domain-like"/>
    <property type="match status" value="1"/>
</dbReference>
<dbReference type="GO" id="GO:0000731">
    <property type="term" value="P:DNA synthesis involved in DNA repair"/>
    <property type="evidence" value="ECO:0007669"/>
    <property type="project" value="TreeGrafter"/>
</dbReference>
<dbReference type="GO" id="GO:0005524">
    <property type="term" value="F:ATP binding"/>
    <property type="evidence" value="ECO:0007669"/>
    <property type="project" value="UniProtKB-KW"/>
</dbReference>
<organism evidence="8 9">
    <name type="scientific">Candidatus Acidulodesulfobacterium acidiphilum</name>
    <dbReference type="NCBI Taxonomy" id="2597224"/>
    <lineage>
        <taxon>Bacteria</taxon>
        <taxon>Deltaproteobacteria</taxon>
        <taxon>Candidatus Acidulodesulfobacterales</taxon>
        <taxon>Candidatus Acidulodesulfobacterium</taxon>
    </lineage>
</organism>
<comment type="similarity">
    <text evidence="2">Belongs to the AAA ATPase family. RarA/MGS1/WRNIP1 subfamily.</text>
</comment>
<dbReference type="InterPro" id="IPR021886">
    <property type="entry name" value="MgsA_C"/>
</dbReference>
<evidence type="ECO:0000256" key="2">
    <source>
        <dbReference type="ARBA" id="ARBA00008959"/>
    </source>
</evidence>
<keyword evidence="4" id="KW-0547">Nucleotide-binding</keyword>
<dbReference type="Gene3D" id="3.40.50.300">
    <property type="entry name" value="P-loop containing nucleotide triphosphate hydrolases"/>
    <property type="match status" value="1"/>
</dbReference>
<dbReference type="GO" id="GO:0008047">
    <property type="term" value="F:enzyme activator activity"/>
    <property type="evidence" value="ECO:0007669"/>
    <property type="project" value="TreeGrafter"/>
</dbReference>